<keyword evidence="4 7" id="KW-1133">Transmembrane helix</keyword>
<comment type="subcellular location">
    <subcellularLocation>
        <location evidence="1">Membrane</location>
        <topology evidence="1">Multi-pass membrane protein</topology>
    </subcellularLocation>
</comment>
<feature type="transmembrane region" description="Helical" evidence="7">
    <location>
        <begin position="363"/>
        <end position="382"/>
    </location>
</feature>
<feature type="transmembrane region" description="Helical" evidence="7">
    <location>
        <begin position="326"/>
        <end position="351"/>
    </location>
</feature>
<feature type="domain" description="Major facilitator superfamily (MFS) profile" evidence="8">
    <location>
        <begin position="52"/>
        <end position="573"/>
    </location>
</feature>
<keyword evidence="3 7" id="KW-0812">Transmembrane</keyword>
<organism evidence="9 10">
    <name type="scientific">Neocucurbitaria cava</name>
    <dbReference type="NCBI Taxonomy" id="798079"/>
    <lineage>
        <taxon>Eukaryota</taxon>
        <taxon>Fungi</taxon>
        <taxon>Dikarya</taxon>
        <taxon>Ascomycota</taxon>
        <taxon>Pezizomycotina</taxon>
        <taxon>Dothideomycetes</taxon>
        <taxon>Pleosporomycetidae</taxon>
        <taxon>Pleosporales</taxon>
        <taxon>Pleosporineae</taxon>
        <taxon>Cucurbitariaceae</taxon>
        <taxon>Neocucurbitaria</taxon>
    </lineage>
</organism>
<name>A0A9W8Y9B3_9PLEO</name>
<feature type="compositionally biased region" description="Basic and acidic residues" evidence="6">
    <location>
        <begin position="595"/>
        <end position="608"/>
    </location>
</feature>
<feature type="transmembrane region" description="Helical" evidence="7">
    <location>
        <begin position="185"/>
        <end position="206"/>
    </location>
</feature>
<dbReference type="SUPFAM" id="SSF103473">
    <property type="entry name" value="MFS general substrate transporter"/>
    <property type="match status" value="1"/>
</dbReference>
<proteinExistence type="inferred from homology"/>
<evidence type="ECO:0000256" key="5">
    <source>
        <dbReference type="ARBA" id="ARBA00023136"/>
    </source>
</evidence>
<gene>
    <name evidence="9" type="ORF">N0V83_004536</name>
</gene>
<dbReference type="Proteomes" id="UP001140560">
    <property type="component" value="Unassembled WGS sequence"/>
</dbReference>
<feature type="transmembrane region" description="Helical" evidence="7">
    <location>
        <begin position="450"/>
        <end position="468"/>
    </location>
</feature>
<evidence type="ECO:0000256" key="6">
    <source>
        <dbReference type="SAM" id="MobiDB-lite"/>
    </source>
</evidence>
<feature type="transmembrane region" description="Helical" evidence="7">
    <location>
        <begin position="474"/>
        <end position="498"/>
    </location>
</feature>
<feature type="transmembrane region" description="Helical" evidence="7">
    <location>
        <begin position="389"/>
        <end position="408"/>
    </location>
</feature>
<dbReference type="GO" id="GO:0005886">
    <property type="term" value="C:plasma membrane"/>
    <property type="evidence" value="ECO:0007669"/>
    <property type="project" value="TreeGrafter"/>
</dbReference>
<feature type="transmembrane region" description="Helical" evidence="7">
    <location>
        <begin position="212"/>
        <end position="234"/>
    </location>
</feature>
<reference evidence="9" key="1">
    <citation type="submission" date="2022-10" db="EMBL/GenBank/DDBJ databases">
        <title>Tapping the CABI collections for fungal endophytes: first genome assemblies for Collariella, Neodidymelliopsis, Ascochyta clinopodiicola, Didymella pomorum, Didymosphaeria variabile, Neocosmospora piperis and Neocucurbitaria cava.</title>
        <authorList>
            <person name="Hill R."/>
        </authorList>
    </citation>
    <scope>NUCLEOTIDE SEQUENCE</scope>
    <source>
        <strain evidence="9">IMI 356814</strain>
    </source>
</reference>
<evidence type="ECO:0000313" key="10">
    <source>
        <dbReference type="Proteomes" id="UP001140560"/>
    </source>
</evidence>
<dbReference type="OrthoDB" id="10021397at2759"/>
<feature type="transmembrane region" description="Helical" evidence="7">
    <location>
        <begin position="255"/>
        <end position="278"/>
    </location>
</feature>
<dbReference type="AlphaFoldDB" id="A0A9W8Y9B3"/>
<dbReference type="InterPro" id="IPR020846">
    <property type="entry name" value="MFS_dom"/>
</dbReference>
<feature type="transmembrane region" description="Helical" evidence="7">
    <location>
        <begin position="420"/>
        <end position="438"/>
    </location>
</feature>
<evidence type="ECO:0000256" key="4">
    <source>
        <dbReference type="ARBA" id="ARBA00022989"/>
    </source>
</evidence>
<evidence type="ECO:0000256" key="3">
    <source>
        <dbReference type="ARBA" id="ARBA00022692"/>
    </source>
</evidence>
<evidence type="ECO:0000259" key="8">
    <source>
        <dbReference type="PROSITE" id="PS50850"/>
    </source>
</evidence>
<protein>
    <recommendedName>
        <fullName evidence="8">Major facilitator superfamily (MFS) profile domain-containing protein</fullName>
    </recommendedName>
</protein>
<keyword evidence="10" id="KW-1185">Reference proteome</keyword>
<feature type="transmembrane region" description="Helical" evidence="7">
    <location>
        <begin position="126"/>
        <end position="146"/>
    </location>
</feature>
<feature type="transmembrane region" description="Helical" evidence="7">
    <location>
        <begin position="284"/>
        <end position="306"/>
    </location>
</feature>
<dbReference type="PROSITE" id="PS50850">
    <property type="entry name" value="MFS"/>
    <property type="match status" value="1"/>
</dbReference>
<evidence type="ECO:0000256" key="1">
    <source>
        <dbReference type="ARBA" id="ARBA00004141"/>
    </source>
</evidence>
<evidence type="ECO:0000256" key="7">
    <source>
        <dbReference type="SAM" id="Phobius"/>
    </source>
</evidence>
<evidence type="ECO:0000313" key="9">
    <source>
        <dbReference type="EMBL" id="KAJ4371319.1"/>
    </source>
</evidence>
<dbReference type="InterPro" id="IPR036259">
    <property type="entry name" value="MFS_trans_sf"/>
</dbReference>
<keyword evidence="5 7" id="KW-0472">Membrane</keyword>
<dbReference type="Pfam" id="PF07690">
    <property type="entry name" value="MFS_1"/>
    <property type="match status" value="1"/>
</dbReference>
<dbReference type="PANTHER" id="PTHR23501:SF193">
    <property type="entry name" value="MULTIDRUG TRANSPORTER, PUTATIVE (AFU_ORTHOLOGUE AFUA_8G00940)-RELATED"/>
    <property type="match status" value="1"/>
</dbReference>
<comment type="caution">
    <text evidence="9">The sequence shown here is derived from an EMBL/GenBank/DDBJ whole genome shotgun (WGS) entry which is preliminary data.</text>
</comment>
<accession>A0A9W8Y9B3</accession>
<feature type="transmembrane region" description="Helical" evidence="7">
    <location>
        <begin position="152"/>
        <end position="173"/>
    </location>
</feature>
<feature type="region of interest" description="Disordered" evidence="6">
    <location>
        <begin position="577"/>
        <end position="608"/>
    </location>
</feature>
<comment type="similarity">
    <text evidence="2">Belongs to the major facilitator superfamily. TCR/Tet family.</text>
</comment>
<dbReference type="GO" id="GO:0022857">
    <property type="term" value="F:transmembrane transporter activity"/>
    <property type="evidence" value="ECO:0007669"/>
    <property type="project" value="InterPro"/>
</dbReference>
<dbReference type="InterPro" id="IPR011701">
    <property type="entry name" value="MFS"/>
</dbReference>
<dbReference type="EMBL" id="JAPEUY010000007">
    <property type="protein sequence ID" value="KAJ4371319.1"/>
    <property type="molecule type" value="Genomic_DNA"/>
</dbReference>
<feature type="compositionally biased region" description="Basic and acidic residues" evidence="6">
    <location>
        <begin position="577"/>
        <end position="588"/>
    </location>
</feature>
<feature type="transmembrane region" description="Helical" evidence="7">
    <location>
        <begin position="551"/>
        <end position="570"/>
    </location>
</feature>
<sequence length="608" mass="65169">MAAPKSSFDRPSTPKTASANAEPANADAKEDLSVLKPVPNRKYVTGLKLYIIVAAVAFVSFLMLLDNMIVSTKLMQANGATQAIPRITDQFHSLPDVGWYASAYQFGSSAPQPLTGRIYKYFNTKWTYLAFFLIFEVGSVICGAATSSAMFIVGRFIAGFGGAGVATGSITIISLCAPLEKRPTLIGLNLGFNLLGLVLGPLIGGAFTSYTTWRWCFYVNLPVGALAVLGIIPLRVPEEKIKPNPLSLLPRIHHYLDLIGFALLAPAVLQLLLALQFGGQAHPWNSAVVIGLLCGSVANFVVWGFWNRYRGEDAMMPRSMISRRDVLFSGLYVAFLTSAVYGGIYYLPLYFQAVNGASAIKSAVYLLPLIISQLITAGFSGVAVTKIGYVIPVAVFSTVFLSIGTGLYSLLQPGSSSGKWIGFQILGGVGFGAGLQLVRLLSRMAPSVPFIPLTHSIAQAIIAVQAAMNSEELTSGIAFVVFSQAFGPTIAMTLYNVIFLESIKDQIPKLAPNVSSTDIVNAGATGFRAFVSPEDLPDVLKAYANSIDRTFYLAAALATLCGIFLWGMGWHDLREKREEGAGKDEDGTKSTGKGTDLDQSKEDVEKVA</sequence>
<feature type="region of interest" description="Disordered" evidence="6">
    <location>
        <begin position="1"/>
        <end position="25"/>
    </location>
</feature>
<dbReference type="CDD" id="cd17502">
    <property type="entry name" value="MFS_Azr1_MDR_like"/>
    <property type="match status" value="1"/>
</dbReference>
<feature type="transmembrane region" description="Helical" evidence="7">
    <location>
        <begin position="47"/>
        <end position="65"/>
    </location>
</feature>
<dbReference type="Gene3D" id="1.20.1250.20">
    <property type="entry name" value="MFS general substrate transporter like domains"/>
    <property type="match status" value="1"/>
</dbReference>
<evidence type="ECO:0000256" key="2">
    <source>
        <dbReference type="ARBA" id="ARBA00007520"/>
    </source>
</evidence>
<dbReference type="PANTHER" id="PTHR23501">
    <property type="entry name" value="MAJOR FACILITATOR SUPERFAMILY"/>
    <property type="match status" value="1"/>
</dbReference>